<keyword evidence="2" id="KW-0805">Transcription regulation</keyword>
<evidence type="ECO:0000256" key="2">
    <source>
        <dbReference type="ARBA" id="ARBA00023015"/>
    </source>
</evidence>
<dbReference type="AlphaFoldDB" id="A0A540LXV0"/>
<gene>
    <name evidence="6" type="ORF">C1H46_023086</name>
</gene>
<keyword evidence="3" id="KW-0804">Transcription</keyword>
<sequence length="83" mass="9509">MQRRMSYFKFAHFTANQATLEATEIATKIHIFDFGIVQGSKGRRCCSPWRPAPLENSSVFGSTAYVLLLLQILWQPCYLPLEI</sequence>
<name>A0A540LXV0_MALBA</name>
<comment type="caution">
    <text evidence="5">Lacks conserved residue(s) required for the propagation of feature annotation.</text>
</comment>
<reference evidence="6 7" key="1">
    <citation type="journal article" date="2019" name="G3 (Bethesda)">
        <title>Sequencing of a Wild Apple (Malus baccata) Genome Unravels the Differences Between Cultivated and Wild Apple Species Regarding Disease Resistance and Cold Tolerance.</title>
        <authorList>
            <person name="Chen X."/>
        </authorList>
    </citation>
    <scope>NUCLEOTIDE SEQUENCE [LARGE SCALE GENOMIC DNA]</scope>
    <source>
        <strain evidence="7">cv. Shandingzi</strain>
        <tissue evidence="6">Leaves</tissue>
    </source>
</reference>
<evidence type="ECO:0000256" key="4">
    <source>
        <dbReference type="ARBA" id="ARBA00023242"/>
    </source>
</evidence>
<evidence type="ECO:0000256" key="5">
    <source>
        <dbReference type="PROSITE-ProRule" id="PRU01191"/>
    </source>
</evidence>
<organism evidence="6 7">
    <name type="scientific">Malus baccata</name>
    <name type="common">Siberian crab apple</name>
    <name type="synonym">Pyrus baccata</name>
    <dbReference type="NCBI Taxonomy" id="106549"/>
    <lineage>
        <taxon>Eukaryota</taxon>
        <taxon>Viridiplantae</taxon>
        <taxon>Streptophyta</taxon>
        <taxon>Embryophyta</taxon>
        <taxon>Tracheophyta</taxon>
        <taxon>Spermatophyta</taxon>
        <taxon>Magnoliopsida</taxon>
        <taxon>eudicotyledons</taxon>
        <taxon>Gunneridae</taxon>
        <taxon>Pentapetalae</taxon>
        <taxon>rosids</taxon>
        <taxon>fabids</taxon>
        <taxon>Rosales</taxon>
        <taxon>Rosaceae</taxon>
        <taxon>Amygdaloideae</taxon>
        <taxon>Maleae</taxon>
        <taxon>Malus</taxon>
    </lineage>
</organism>
<dbReference type="GO" id="GO:0005634">
    <property type="term" value="C:nucleus"/>
    <property type="evidence" value="ECO:0007669"/>
    <property type="project" value="UniProtKB-SubCell"/>
</dbReference>
<keyword evidence="4" id="KW-0539">Nucleus</keyword>
<dbReference type="EMBL" id="VIEB01000423">
    <property type="protein sequence ID" value="TQD91335.1"/>
    <property type="molecule type" value="Genomic_DNA"/>
</dbReference>
<evidence type="ECO:0000256" key="1">
    <source>
        <dbReference type="ARBA" id="ARBA00004123"/>
    </source>
</evidence>
<dbReference type="Pfam" id="PF03514">
    <property type="entry name" value="GRAS"/>
    <property type="match status" value="1"/>
</dbReference>
<comment type="subcellular location">
    <subcellularLocation>
        <location evidence="1">Nucleus</location>
    </subcellularLocation>
</comment>
<evidence type="ECO:0000313" key="7">
    <source>
        <dbReference type="Proteomes" id="UP000315295"/>
    </source>
</evidence>
<dbReference type="Proteomes" id="UP000315295">
    <property type="component" value="Unassembled WGS sequence"/>
</dbReference>
<comment type="caution">
    <text evidence="6">The sequence shown here is derived from an EMBL/GenBank/DDBJ whole genome shotgun (WGS) entry which is preliminary data.</text>
</comment>
<proteinExistence type="inferred from homology"/>
<accession>A0A540LXV0</accession>
<evidence type="ECO:0000313" key="6">
    <source>
        <dbReference type="EMBL" id="TQD91335.1"/>
    </source>
</evidence>
<evidence type="ECO:0000256" key="3">
    <source>
        <dbReference type="ARBA" id="ARBA00023163"/>
    </source>
</evidence>
<dbReference type="STRING" id="106549.A0A540LXV0"/>
<comment type="similarity">
    <text evidence="5">Belongs to the GRAS family.</text>
</comment>
<keyword evidence="7" id="KW-1185">Reference proteome</keyword>
<dbReference type="PROSITE" id="PS50985">
    <property type="entry name" value="GRAS"/>
    <property type="match status" value="1"/>
</dbReference>
<dbReference type="InterPro" id="IPR005202">
    <property type="entry name" value="TF_GRAS"/>
</dbReference>
<protein>
    <submittedName>
        <fullName evidence="6">Uncharacterized protein</fullName>
    </submittedName>
</protein>